<protein>
    <recommendedName>
        <fullName evidence="8">Mechanosensitive ion channel MscS domain-containing protein</fullName>
    </recommendedName>
</protein>
<dbReference type="RefSeq" id="WP_221857500.1">
    <property type="nucleotide sequence ID" value="NZ_BAAAYV010000002.1"/>
</dbReference>
<feature type="region of interest" description="Disordered" evidence="6">
    <location>
        <begin position="315"/>
        <end position="395"/>
    </location>
</feature>
<feature type="transmembrane region" description="Helical" evidence="7">
    <location>
        <begin position="20"/>
        <end position="48"/>
    </location>
</feature>
<dbReference type="Pfam" id="PF00924">
    <property type="entry name" value="MS_channel_2nd"/>
    <property type="match status" value="1"/>
</dbReference>
<evidence type="ECO:0000313" key="9">
    <source>
        <dbReference type="EMBL" id="GAA3647063.1"/>
    </source>
</evidence>
<name>A0ABP7B2D8_9MICO</name>
<evidence type="ECO:0000256" key="1">
    <source>
        <dbReference type="ARBA" id="ARBA00004651"/>
    </source>
</evidence>
<evidence type="ECO:0000256" key="7">
    <source>
        <dbReference type="SAM" id="Phobius"/>
    </source>
</evidence>
<dbReference type="EMBL" id="BAAAYV010000002">
    <property type="protein sequence ID" value="GAA3647063.1"/>
    <property type="molecule type" value="Genomic_DNA"/>
</dbReference>
<feature type="transmembrane region" description="Helical" evidence="7">
    <location>
        <begin position="120"/>
        <end position="139"/>
    </location>
</feature>
<dbReference type="SUPFAM" id="SSF82689">
    <property type="entry name" value="Mechanosensitive channel protein MscS (YggB), C-terminal domain"/>
    <property type="match status" value="1"/>
</dbReference>
<sequence length="395" mass="42090">MTPTNTDNAVDQALTFGEQILKWLGSAGLIALNVAIIIVVCALIAWILRFVVRRVVDRIVRGAKSKAKVDDTRALERSPLASVRLVQRTRTLGSILTNIINTSIVVVAIILIIGAINEGILGSFALISAAIGAGLGFGAQNIVKDVLNGILIVAEDQVGIGDVVDLGLATGVVEFVSVRITHVRDVNGTLWYVRNGEILRIGNMSQGWSRVVVDLGLPADVDVDQVERALLEAAEAFTKEPRWRSRIFDSPEVWGLESVDGDTLSIRLVLRAKPSAKDDVARELRMRLRDAVHALGLELPSLASVTLEGADGALRVRGANPPRTEPQPLPERPSWRPRGKRTTPQTDAPITTPPAPATQDDEPVADGAVDGSAPSADAPDLAPGDEPPHGKGTAL</sequence>
<evidence type="ECO:0000256" key="3">
    <source>
        <dbReference type="ARBA" id="ARBA00022692"/>
    </source>
</evidence>
<dbReference type="SUPFAM" id="SSF50182">
    <property type="entry name" value="Sm-like ribonucleoproteins"/>
    <property type="match status" value="1"/>
</dbReference>
<evidence type="ECO:0000256" key="6">
    <source>
        <dbReference type="SAM" id="MobiDB-lite"/>
    </source>
</evidence>
<keyword evidence="5 7" id="KW-0472">Membrane</keyword>
<dbReference type="InterPro" id="IPR011066">
    <property type="entry name" value="MscS_channel_C_sf"/>
</dbReference>
<keyword evidence="2" id="KW-1003">Cell membrane</keyword>
<keyword evidence="10" id="KW-1185">Reference proteome</keyword>
<organism evidence="9 10">
    <name type="scientific">Microbacterium marinilacus</name>
    <dbReference type="NCBI Taxonomy" id="415209"/>
    <lineage>
        <taxon>Bacteria</taxon>
        <taxon>Bacillati</taxon>
        <taxon>Actinomycetota</taxon>
        <taxon>Actinomycetes</taxon>
        <taxon>Micrococcales</taxon>
        <taxon>Microbacteriaceae</taxon>
        <taxon>Microbacterium</taxon>
    </lineage>
</organism>
<evidence type="ECO:0000313" key="10">
    <source>
        <dbReference type="Proteomes" id="UP001410795"/>
    </source>
</evidence>
<dbReference type="InterPro" id="IPR045276">
    <property type="entry name" value="YbiO_bact"/>
</dbReference>
<proteinExistence type="predicted"/>
<dbReference type="Gene3D" id="2.30.30.60">
    <property type="match status" value="1"/>
</dbReference>
<keyword evidence="3 7" id="KW-0812">Transmembrane</keyword>
<evidence type="ECO:0000256" key="5">
    <source>
        <dbReference type="ARBA" id="ARBA00023136"/>
    </source>
</evidence>
<dbReference type="PANTHER" id="PTHR30460:SF0">
    <property type="entry name" value="MODERATE CONDUCTANCE MECHANOSENSITIVE CHANNEL YBIO"/>
    <property type="match status" value="1"/>
</dbReference>
<gene>
    <name evidence="9" type="ORF">GCM10022202_03010</name>
</gene>
<feature type="transmembrane region" description="Helical" evidence="7">
    <location>
        <begin position="92"/>
        <end position="114"/>
    </location>
</feature>
<comment type="subcellular location">
    <subcellularLocation>
        <location evidence="1">Cell membrane</location>
        <topology evidence="1">Multi-pass membrane protein</topology>
    </subcellularLocation>
</comment>
<feature type="compositionally biased region" description="Low complexity" evidence="6">
    <location>
        <begin position="365"/>
        <end position="384"/>
    </location>
</feature>
<accession>A0ABP7B2D8</accession>
<dbReference type="Proteomes" id="UP001410795">
    <property type="component" value="Unassembled WGS sequence"/>
</dbReference>
<dbReference type="InterPro" id="IPR006685">
    <property type="entry name" value="MscS_channel_2nd"/>
</dbReference>
<dbReference type="PANTHER" id="PTHR30460">
    <property type="entry name" value="MODERATE CONDUCTANCE MECHANOSENSITIVE CHANNEL YBIO"/>
    <property type="match status" value="1"/>
</dbReference>
<feature type="domain" description="Mechanosensitive ion channel MscS" evidence="8">
    <location>
        <begin position="141"/>
        <end position="205"/>
    </location>
</feature>
<dbReference type="Gene3D" id="3.30.70.100">
    <property type="match status" value="1"/>
</dbReference>
<evidence type="ECO:0000259" key="8">
    <source>
        <dbReference type="Pfam" id="PF00924"/>
    </source>
</evidence>
<dbReference type="InterPro" id="IPR023408">
    <property type="entry name" value="MscS_beta-dom_sf"/>
</dbReference>
<evidence type="ECO:0000256" key="2">
    <source>
        <dbReference type="ARBA" id="ARBA00022475"/>
    </source>
</evidence>
<keyword evidence="4 7" id="KW-1133">Transmembrane helix</keyword>
<comment type="caution">
    <text evidence="9">The sequence shown here is derived from an EMBL/GenBank/DDBJ whole genome shotgun (WGS) entry which is preliminary data.</text>
</comment>
<dbReference type="InterPro" id="IPR010920">
    <property type="entry name" value="LSM_dom_sf"/>
</dbReference>
<dbReference type="Gene3D" id="1.10.287.1260">
    <property type="match status" value="1"/>
</dbReference>
<reference evidence="10" key="1">
    <citation type="journal article" date="2019" name="Int. J. Syst. Evol. Microbiol.">
        <title>The Global Catalogue of Microorganisms (GCM) 10K type strain sequencing project: providing services to taxonomists for standard genome sequencing and annotation.</title>
        <authorList>
            <consortium name="The Broad Institute Genomics Platform"/>
            <consortium name="The Broad Institute Genome Sequencing Center for Infectious Disease"/>
            <person name="Wu L."/>
            <person name="Ma J."/>
        </authorList>
    </citation>
    <scope>NUCLEOTIDE SEQUENCE [LARGE SCALE GENOMIC DNA]</scope>
    <source>
        <strain evidence="10">JCM 16546</strain>
    </source>
</reference>
<evidence type="ECO:0000256" key="4">
    <source>
        <dbReference type="ARBA" id="ARBA00022989"/>
    </source>
</evidence>